<dbReference type="EMBL" id="VWAQ01000015">
    <property type="protein sequence ID" value="KAA5205789.1"/>
    <property type="molecule type" value="Genomic_DNA"/>
</dbReference>
<evidence type="ECO:0000313" key="8">
    <source>
        <dbReference type="Proteomes" id="UP000460666"/>
    </source>
</evidence>
<evidence type="ECO:0000313" key="1">
    <source>
        <dbReference type="EMBL" id="KAA4998303.1"/>
    </source>
</evidence>
<reference evidence="3 5" key="2">
    <citation type="submission" date="2019-07" db="EMBL/GenBank/DDBJ databases">
        <title>Genome sequencing of Bacteroides fragilis.</title>
        <authorList>
            <person name="Galasyn E.V."/>
            <person name="Ruoff K.L."/>
            <person name="Price C.E."/>
            <person name="Valls R.A."/>
            <person name="O'Toole G.A."/>
        </authorList>
    </citation>
    <scope>NUCLEOTIDE SEQUENCE [LARGE SCALE GENOMIC DNA]</scope>
    <source>
        <strain evidence="3 5">AD135F_1B</strain>
    </source>
</reference>
<name>A0A395WMR0_BACFG</name>
<gene>
    <name evidence="2" type="ORF">F2Z25_17055</name>
    <name evidence="1" type="ORF">F2Z89_09120</name>
    <name evidence="4" type="ORF">FSA03_04950</name>
    <name evidence="3" type="ORF">FSA06_03790</name>
</gene>
<dbReference type="EMBL" id="VOHT01000002">
    <property type="protein sequence ID" value="TWV50974.1"/>
    <property type="molecule type" value="Genomic_DNA"/>
</dbReference>
<evidence type="ECO:0000313" key="2">
    <source>
        <dbReference type="EMBL" id="KAA5205789.1"/>
    </source>
</evidence>
<organism evidence="2 7">
    <name type="scientific">Bacteroides fragilis</name>
    <dbReference type="NCBI Taxonomy" id="817"/>
    <lineage>
        <taxon>Bacteria</taxon>
        <taxon>Pseudomonadati</taxon>
        <taxon>Bacteroidota</taxon>
        <taxon>Bacteroidia</taxon>
        <taxon>Bacteroidales</taxon>
        <taxon>Bacteroidaceae</taxon>
        <taxon>Bacteroides</taxon>
    </lineage>
</organism>
<accession>A0A395WMR0</accession>
<evidence type="ECO:0000313" key="6">
    <source>
        <dbReference type="Proteomes" id="UP000319026"/>
    </source>
</evidence>
<evidence type="ECO:0000313" key="3">
    <source>
        <dbReference type="EMBL" id="TWV42744.1"/>
    </source>
</evidence>
<evidence type="ECO:0000313" key="5">
    <source>
        <dbReference type="Proteomes" id="UP000315444"/>
    </source>
</evidence>
<sequence>MTATLFQHKISCAPASYGIFYRNSLPAARLCLDGCLRKKEKMCRGCAGDTGNYVHLCV</sequence>
<dbReference type="AlphaFoldDB" id="A0A395WMR0"/>
<comment type="caution">
    <text evidence="2">The sequence shown here is derived from an EMBL/GenBank/DDBJ whole genome shotgun (WGS) entry which is preliminary data.</text>
</comment>
<dbReference type="Proteomes" id="UP000460666">
    <property type="component" value="Unassembled WGS sequence"/>
</dbReference>
<dbReference type="EMBL" id="VOHV01000002">
    <property type="protein sequence ID" value="TWV42744.1"/>
    <property type="molecule type" value="Genomic_DNA"/>
</dbReference>
<evidence type="ECO:0000313" key="7">
    <source>
        <dbReference type="Proteomes" id="UP000429838"/>
    </source>
</evidence>
<evidence type="ECO:0000313" key="4">
    <source>
        <dbReference type="EMBL" id="TWV50974.1"/>
    </source>
</evidence>
<dbReference type="Proteomes" id="UP000315444">
    <property type="component" value="Unassembled WGS sequence"/>
</dbReference>
<dbReference type="Proteomes" id="UP000319026">
    <property type="component" value="Unassembled WGS sequence"/>
</dbReference>
<reference evidence="7 8" key="1">
    <citation type="journal article" date="2019" name="Nat. Med.">
        <title>A library of human gut bacterial isolates paired with longitudinal multiomics data enables mechanistic microbiome research.</title>
        <authorList>
            <person name="Poyet M."/>
            <person name="Groussin M."/>
            <person name="Gibbons S.M."/>
            <person name="Avila-Pacheco J."/>
            <person name="Jiang X."/>
            <person name="Kearney S.M."/>
            <person name="Perrotta A.R."/>
            <person name="Berdy B."/>
            <person name="Zhao S."/>
            <person name="Lieberman T.D."/>
            <person name="Swanson P.K."/>
            <person name="Smith M."/>
            <person name="Roesemann S."/>
            <person name="Alexander J.E."/>
            <person name="Rich S.A."/>
            <person name="Livny J."/>
            <person name="Vlamakis H."/>
            <person name="Clish C."/>
            <person name="Bullock K."/>
            <person name="Deik A."/>
            <person name="Scott J."/>
            <person name="Pierce K.A."/>
            <person name="Xavier R.J."/>
            <person name="Alm E.J."/>
        </authorList>
    </citation>
    <scope>NUCLEOTIDE SEQUENCE [LARGE SCALE GENOMIC DNA]</scope>
    <source>
        <strain evidence="2 7">BIOML-A1</strain>
        <strain evidence="1 8">BIOML-A46</strain>
    </source>
</reference>
<dbReference type="Proteomes" id="UP000429838">
    <property type="component" value="Unassembled WGS sequence"/>
</dbReference>
<dbReference type="EMBL" id="VWCJ01000005">
    <property type="protein sequence ID" value="KAA4998303.1"/>
    <property type="molecule type" value="Genomic_DNA"/>
</dbReference>
<proteinExistence type="predicted"/>
<reference evidence="4 6" key="3">
    <citation type="submission" date="2019-07" db="EMBL/GenBank/DDBJ databases">
        <title>Genome Sequencing of Bacteroides fragilis.</title>
        <authorList>
            <person name="Pinto K.M."/>
            <person name="Ruoff K.L."/>
            <person name="Price C.E."/>
            <person name="Valls R.A."/>
            <person name="O'Toole G.A."/>
        </authorList>
    </citation>
    <scope>NUCLEOTIDE SEQUENCE [LARGE SCALE GENOMIC DNA]</scope>
    <source>
        <strain evidence="4 6">AD135F_3B</strain>
    </source>
</reference>
<protein>
    <submittedName>
        <fullName evidence="2">Uncharacterized protein</fullName>
    </submittedName>
</protein>